<dbReference type="PANTHER" id="PTHR33529:SF6">
    <property type="entry name" value="YJGP_YJGQ FAMILY PERMEASE"/>
    <property type="match status" value="1"/>
</dbReference>
<dbReference type="Proteomes" id="UP000324536">
    <property type="component" value="Chromosome"/>
</dbReference>
<reference evidence="7 8" key="1">
    <citation type="submission" date="2019-09" db="EMBL/GenBank/DDBJ databases">
        <title>Genome sequencing of strain KACC 21233.</title>
        <authorList>
            <person name="Heo J."/>
            <person name="Kim S.-J."/>
            <person name="Kim J.-S."/>
            <person name="Hong S.-B."/>
            <person name="Kwon S.-W."/>
        </authorList>
    </citation>
    <scope>NUCLEOTIDE SEQUENCE [LARGE SCALE GENOMIC DNA]</scope>
    <source>
        <strain evidence="7 8">KACC 21233</strain>
    </source>
</reference>
<evidence type="ECO:0000256" key="6">
    <source>
        <dbReference type="SAM" id="Phobius"/>
    </source>
</evidence>
<keyword evidence="3 6" id="KW-0812">Transmembrane</keyword>
<keyword evidence="4 6" id="KW-1133">Transmembrane helix</keyword>
<evidence type="ECO:0000256" key="3">
    <source>
        <dbReference type="ARBA" id="ARBA00022692"/>
    </source>
</evidence>
<feature type="transmembrane region" description="Helical" evidence="6">
    <location>
        <begin position="68"/>
        <end position="90"/>
    </location>
</feature>
<dbReference type="GO" id="GO:0055085">
    <property type="term" value="P:transmembrane transport"/>
    <property type="evidence" value="ECO:0007669"/>
    <property type="project" value="InterPro"/>
</dbReference>
<evidence type="ECO:0000256" key="2">
    <source>
        <dbReference type="ARBA" id="ARBA00022475"/>
    </source>
</evidence>
<keyword evidence="8" id="KW-1185">Reference proteome</keyword>
<dbReference type="KEGG" id="acek:FLP30_00150"/>
<evidence type="ECO:0000256" key="1">
    <source>
        <dbReference type="ARBA" id="ARBA00004651"/>
    </source>
</evidence>
<feature type="transmembrane region" description="Helical" evidence="6">
    <location>
        <begin position="290"/>
        <end position="310"/>
    </location>
</feature>
<evidence type="ECO:0000313" key="8">
    <source>
        <dbReference type="Proteomes" id="UP000324536"/>
    </source>
</evidence>
<dbReference type="InterPro" id="IPR030922">
    <property type="entry name" value="LptF"/>
</dbReference>
<dbReference type="NCBIfam" id="TIGR04407">
    <property type="entry name" value="LptF_YjgP"/>
    <property type="match status" value="1"/>
</dbReference>
<proteinExistence type="predicted"/>
<feature type="transmembrane region" description="Helical" evidence="6">
    <location>
        <begin position="322"/>
        <end position="342"/>
    </location>
</feature>
<gene>
    <name evidence="7" type="primary">lptF</name>
    <name evidence="7" type="ORF">FLP30_00150</name>
</gene>
<dbReference type="PANTHER" id="PTHR33529">
    <property type="entry name" value="SLR0882 PROTEIN-RELATED"/>
    <property type="match status" value="1"/>
</dbReference>
<comment type="subcellular location">
    <subcellularLocation>
        <location evidence="1">Cell membrane</location>
        <topology evidence="1">Multi-pass membrane protein</topology>
    </subcellularLocation>
</comment>
<feature type="transmembrane region" description="Helical" evidence="6">
    <location>
        <begin position="348"/>
        <end position="369"/>
    </location>
</feature>
<keyword evidence="5 6" id="KW-0472">Membrane</keyword>
<dbReference type="RefSeq" id="WP_149277802.1">
    <property type="nucleotide sequence ID" value="NZ_CP043506.1"/>
</dbReference>
<dbReference type="InterPro" id="IPR005495">
    <property type="entry name" value="LptG/LptF_permease"/>
</dbReference>
<accession>A0A5C1YJE8</accession>
<dbReference type="AlphaFoldDB" id="A0A5C1YJE8"/>
<evidence type="ECO:0000313" key="7">
    <source>
        <dbReference type="EMBL" id="QEO16354.1"/>
    </source>
</evidence>
<keyword evidence="2" id="KW-1003">Cell membrane</keyword>
<feature type="transmembrane region" description="Helical" evidence="6">
    <location>
        <begin position="21"/>
        <end position="43"/>
    </location>
</feature>
<dbReference type="GO" id="GO:0015920">
    <property type="term" value="P:lipopolysaccharide transport"/>
    <property type="evidence" value="ECO:0007669"/>
    <property type="project" value="TreeGrafter"/>
</dbReference>
<dbReference type="Pfam" id="PF03739">
    <property type="entry name" value="LptF_LptG"/>
    <property type="match status" value="1"/>
</dbReference>
<protein>
    <submittedName>
        <fullName evidence="7">LPS export ABC transporter permease LptF</fullName>
    </submittedName>
</protein>
<dbReference type="OrthoDB" id="8477889at2"/>
<sequence length="382" mass="42268">MIPFPLLARPKGRLHTLDRYMFRQLLLALLATTGGLVALIWLMQSLRFVSLVVDRGLSLRVFLELTSLLIPSFVAVVLPITTFIMALFVYQRLAGDRELTVMKAAGLSPFALARPGLSCATMATVAGLVLNLWLVPLSYHAFRQYEFEIRNTMAAYLLQEGVFTRLSNTLTVYVRSRTHDGMLHGILVEDDRKPDSHATILATHGTMTIVNNVPRVVLYDGSRQTLDRKTGRLNVLAFEEDMLDLSIPRQSDARSRDASEMSLPELLHPDPREVSQRDFGKFKVEGWRRLTSPFTCLSFALVGLVAVLRGNFSRHGSIRRPLVAVLSVVGLLALNLLLLNLAGRNLALLPLIPLVSILPAGVCALILFMPGALPSRAARPQA</sequence>
<organism evidence="7 8">
    <name type="scientific">Acetobacter vaccinii</name>
    <dbReference type="NCBI Taxonomy" id="2592655"/>
    <lineage>
        <taxon>Bacteria</taxon>
        <taxon>Pseudomonadati</taxon>
        <taxon>Pseudomonadota</taxon>
        <taxon>Alphaproteobacteria</taxon>
        <taxon>Acetobacterales</taxon>
        <taxon>Acetobacteraceae</taxon>
        <taxon>Acetobacter</taxon>
    </lineage>
</organism>
<dbReference type="EMBL" id="CP043506">
    <property type="protein sequence ID" value="QEO16354.1"/>
    <property type="molecule type" value="Genomic_DNA"/>
</dbReference>
<feature type="transmembrane region" description="Helical" evidence="6">
    <location>
        <begin position="111"/>
        <end position="134"/>
    </location>
</feature>
<evidence type="ECO:0000256" key="4">
    <source>
        <dbReference type="ARBA" id="ARBA00022989"/>
    </source>
</evidence>
<evidence type="ECO:0000256" key="5">
    <source>
        <dbReference type="ARBA" id="ARBA00023136"/>
    </source>
</evidence>
<name>A0A5C1YJE8_9PROT</name>
<dbReference type="GO" id="GO:0043190">
    <property type="term" value="C:ATP-binding cassette (ABC) transporter complex"/>
    <property type="evidence" value="ECO:0007669"/>
    <property type="project" value="InterPro"/>
</dbReference>